<reference evidence="1" key="2">
    <citation type="journal article" date="2015" name="Data Brief">
        <title>Shoot transcriptome of the giant reed, Arundo donax.</title>
        <authorList>
            <person name="Barrero R.A."/>
            <person name="Guerrero F.D."/>
            <person name="Moolhuijzen P."/>
            <person name="Goolsby J.A."/>
            <person name="Tidwell J."/>
            <person name="Bellgard S.E."/>
            <person name="Bellgard M.I."/>
        </authorList>
    </citation>
    <scope>NUCLEOTIDE SEQUENCE</scope>
    <source>
        <tissue evidence="1">Shoot tissue taken approximately 20 cm above the soil surface</tissue>
    </source>
</reference>
<evidence type="ECO:0000313" key="1">
    <source>
        <dbReference type="EMBL" id="JAD68577.1"/>
    </source>
</evidence>
<protein>
    <submittedName>
        <fullName evidence="1">Uncharacterized protein</fullName>
    </submittedName>
</protein>
<dbReference type="EMBL" id="GBRH01229318">
    <property type="protein sequence ID" value="JAD68577.1"/>
    <property type="molecule type" value="Transcribed_RNA"/>
</dbReference>
<proteinExistence type="predicted"/>
<sequence length="30" mass="3579">MYDRTLGKVLASPSHFIRYRVLQYCCFVVI</sequence>
<reference evidence="1" key="1">
    <citation type="submission" date="2014-09" db="EMBL/GenBank/DDBJ databases">
        <authorList>
            <person name="Magalhaes I.L.F."/>
            <person name="Oliveira U."/>
            <person name="Santos F.R."/>
            <person name="Vidigal T.H.D.A."/>
            <person name="Brescovit A.D."/>
            <person name="Santos A.J."/>
        </authorList>
    </citation>
    <scope>NUCLEOTIDE SEQUENCE</scope>
    <source>
        <tissue evidence="1">Shoot tissue taken approximately 20 cm above the soil surface</tissue>
    </source>
</reference>
<accession>A0A0A9CAQ1</accession>
<name>A0A0A9CAQ1_ARUDO</name>
<dbReference type="AlphaFoldDB" id="A0A0A9CAQ1"/>
<organism evidence="1">
    <name type="scientific">Arundo donax</name>
    <name type="common">Giant reed</name>
    <name type="synonym">Donax arundinaceus</name>
    <dbReference type="NCBI Taxonomy" id="35708"/>
    <lineage>
        <taxon>Eukaryota</taxon>
        <taxon>Viridiplantae</taxon>
        <taxon>Streptophyta</taxon>
        <taxon>Embryophyta</taxon>
        <taxon>Tracheophyta</taxon>
        <taxon>Spermatophyta</taxon>
        <taxon>Magnoliopsida</taxon>
        <taxon>Liliopsida</taxon>
        <taxon>Poales</taxon>
        <taxon>Poaceae</taxon>
        <taxon>PACMAD clade</taxon>
        <taxon>Arundinoideae</taxon>
        <taxon>Arundineae</taxon>
        <taxon>Arundo</taxon>
    </lineage>
</organism>